<dbReference type="GO" id="GO:0032259">
    <property type="term" value="P:methylation"/>
    <property type="evidence" value="ECO:0007669"/>
    <property type="project" value="UniProtKB-KW"/>
</dbReference>
<feature type="binding site" evidence="6">
    <location>
        <position position="162"/>
    </location>
    <ligand>
        <name>S-adenosyl-L-methionine</name>
        <dbReference type="ChEBI" id="CHEBI:59789"/>
    </ligand>
</feature>
<dbReference type="Pfam" id="PF06325">
    <property type="entry name" value="PrmA"/>
    <property type="match status" value="1"/>
</dbReference>
<dbReference type="GO" id="GO:0005737">
    <property type="term" value="C:cytoplasm"/>
    <property type="evidence" value="ECO:0007669"/>
    <property type="project" value="UniProtKB-SubCell"/>
</dbReference>
<dbReference type="Gene3D" id="3.40.50.150">
    <property type="entry name" value="Vaccinia Virus protein VP39"/>
    <property type="match status" value="1"/>
</dbReference>
<keyword evidence="7" id="KW-0689">Ribosomal protein</keyword>
<feature type="binding site" evidence="6">
    <location>
        <position position="205"/>
    </location>
    <ligand>
        <name>S-adenosyl-L-methionine</name>
        <dbReference type="ChEBI" id="CHEBI:59789"/>
    </ligand>
</feature>
<accession>E5BF93</accession>
<dbReference type="GO" id="GO:0005840">
    <property type="term" value="C:ribosome"/>
    <property type="evidence" value="ECO:0007669"/>
    <property type="project" value="UniProtKB-KW"/>
</dbReference>
<dbReference type="CDD" id="cd02440">
    <property type="entry name" value="AdoMet_MTases"/>
    <property type="match status" value="1"/>
</dbReference>
<dbReference type="PIRSF" id="PIRSF000401">
    <property type="entry name" value="RPL11_MTase"/>
    <property type="match status" value="1"/>
</dbReference>
<reference evidence="7 8" key="1">
    <citation type="submission" date="2009-02" db="EMBL/GenBank/DDBJ databases">
        <title>The Genome Sequence of Fusobacterium sp. 3_1_5R.</title>
        <authorList>
            <consortium name="The Broad Institute Genome Sequencing Platform"/>
            <person name="Ward D."/>
            <person name="Young S.K."/>
            <person name="Kodira C.D."/>
            <person name="Zeng Q."/>
            <person name="Koehrsen M."/>
            <person name="Alvarado L."/>
            <person name="Berlin A."/>
            <person name="Borenstein D."/>
            <person name="Chen Z."/>
            <person name="Engels R."/>
            <person name="Freedman E."/>
            <person name="Gellesch M."/>
            <person name="Goldberg J."/>
            <person name="Griggs A."/>
            <person name="Gujja S."/>
            <person name="Heiman D."/>
            <person name="Hepburn T."/>
            <person name="Howarth C."/>
            <person name="Jen D."/>
            <person name="Larson L."/>
            <person name="Lewis B."/>
            <person name="Mehta T."/>
            <person name="Park D."/>
            <person name="Pearson M."/>
            <person name="Roberts A."/>
            <person name="Saif S."/>
            <person name="Shea T."/>
            <person name="Shenoy N."/>
            <person name="Sisk P."/>
            <person name="Stolte C."/>
            <person name="Sykes S."/>
            <person name="Walk T."/>
            <person name="White J."/>
            <person name="Yandava C."/>
            <person name="Allen-Vercoe E."/>
            <person name="Strauss J."/>
            <person name="Ambrose C."/>
            <person name="Lander E."/>
            <person name="Nusbaum C."/>
            <person name="Galagan J."/>
            <person name="Birren B."/>
        </authorList>
    </citation>
    <scope>NUCLEOTIDE SEQUENCE [LARGE SCALE GENOMIC DNA]</scope>
    <source>
        <strain evidence="7 8">3_1_5R</strain>
    </source>
</reference>
<dbReference type="GO" id="GO:0016279">
    <property type="term" value="F:protein-lysine N-methyltransferase activity"/>
    <property type="evidence" value="ECO:0007669"/>
    <property type="project" value="RHEA"/>
</dbReference>
<comment type="subcellular location">
    <subcellularLocation>
        <location evidence="6">Cytoplasm</location>
    </subcellularLocation>
</comment>
<keyword evidence="5 6" id="KW-0949">S-adenosyl-L-methionine</keyword>
<evidence type="ECO:0000256" key="6">
    <source>
        <dbReference type="HAMAP-Rule" id="MF_00735"/>
    </source>
</evidence>
<comment type="similarity">
    <text evidence="1 6">Belongs to the methyltransferase superfamily. PrmA family.</text>
</comment>
<dbReference type="HAMAP" id="MF_00735">
    <property type="entry name" value="Methyltr_PrmA"/>
    <property type="match status" value="1"/>
</dbReference>
<evidence type="ECO:0000256" key="5">
    <source>
        <dbReference type="ARBA" id="ARBA00022691"/>
    </source>
</evidence>
<dbReference type="EC" id="2.1.1.-" evidence="6"/>
<dbReference type="HOGENOM" id="CLU_049382_0_1_0"/>
<dbReference type="InterPro" id="IPR029063">
    <property type="entry name" value="SAM-dependent_MTases_sf"/>
</dbReference>
<feature type="binding site" evidence="6">
    <location>
        <position position="250"/>
    </location>
    <ligand>
        <name>S-adenosyl-L-methionine</name>
        <dbReference type="ChEBI" id="CHEBI:59789"/>
    </ligand>
</feature>
<evidence type="ECO:0000256" key="2">
    <source>
        <dbReference type="ARBA" id="ARBA00022490"/>
    </source>
</evidence>
<keyword evidence="7" id="KW-0687">Ribonucleoprotein</keyword>
<comment type="function">
    <text evidence="6">Methylates ribosomal protein L11.</text>
</comment>
<protein>
    <recommendedName>
        <fullName evidence="6">Ribosomal protein L11 methyltransferase</fullName>
        <shortName evidence="6">L11 Mtase</shortName>
        <ecNumber evidence="6">2.1.1.-</ecNumber>
    </recommendedName>
</protein>
<dbReference type="SUPFAM" id="SSF53335">
    <property type="entry name" value="S-adenosyl-L-methionine-dependent methyltransferases"/>
    <property type="match status" value="1"/>
</dbReference>
<dbReference type="InterPro" id="IPR050078">
    <property type="entry name" value="Ribosomal_L11_MeTrfase_PrmA"/>
</dbReference>
<dbReference type="AlphaFoldDB" id="E5BF93"/>
<feature type="binding site" evidence="6">
    <location>
        <position position="183"/>
    </location>
    <ligand>
        <name>S-adenosyl-L-methionine</name>
        <dbReference type="ChEBI" id="CHEBI:59789"/>
    </ligand>
</feature>
<sequence length="313" mass="35697">MERRMKVMEVKVIFESDDIQKYQKQISDIFYDFGVTGLQIEEPLEKKNPLDYYKDESSFLMRNHAVSAYFPMNIYAKKRQETLLTVFEEKFGQDDEVVYTVDFYEHEEEDYQNSWKKYLYPEKISAQFVVKPTWREYKAEEGEKVIELDPGRAFGTGSHPTTSLCVDLMEEGIQEGETVLDVGTGSGILMIVAEKLGAGFVCGVDIDELAVEVANENLELNKVSKEKYKVLHGNLIEKIEKQSYDVVVANILADVLLLLLKDISSVVKTGGKIIFSGIIEDKLEEVIRSVEMTGMRVEKVVAKGEWRALAIRA</sequence>
<keyword evidence="3 6" id="KW-0489">Methyltransferase</keyword>
<comment type="catalytic activity">
    <reaction evidence="6">
        <text>L-lysyl-[protein] + 3 S-adenosyl-L-methionine = N(6),N(6),N(6)-trimethyl-L-lysyl-[protein] + 3 S-adenosyl-L-homocysteine + 3 H(+)</text>
        <dbReference type="Rhea" id="RHEA:54192"/>
        <dbReference type="Rhea" id="RHEA-COMP:9752"/>
        <dbReference type="Rhea" id="RHEA-COMP:13826"/>
        <dbReference type="ChEBI" id="CHEBI:15378"/>
        <dbReference type="ChEBI" id="CHEBI:29969"/>
        <dbReference type="ChEBI" id="CHEBI:57856"/>
        <dbReference type="ChEBI" id="CHEBI:59789"/>
        <dbReference type="ChEBI" id="CHEBI:61961"/>
    </reaction>
</comment>
<dbReference type="PANTHER" id="PTHR43648">
    <property type="entry name" value="ELECTRON TRANSFER FLAVOPROTEIN BETA SUBUNIT LYSINE METHYLTRANSFERASE"/>
    <property type="match status" value="1"/>
</dbReference>
<gene>
    <name evidence="6 7" type="primary">prmA</name>
    <name evidence="7" type="ORF">FSBG_00271</name>
</gene>
<keyword evidence="4 6" id="KW-0808">Transferase</keyword>
<keyword evidence="8" id="KW-1185">Reference proteome</keyword>
<evidence type="ECO:0000313" key="8">
    <source>
        <dbReference type="Proteomes" id="UP000002975"/>
    </source>
</evidence>
<name>E5BF93_9FUSO</name>
<proteinExistence type="inferred from homology"/>
<organism evidence="7 8">
    <name type="scientific">Fusobacterium gonidiaformans 3-1-5R</name>
    <dbReference type="NCBI Taxonomy" id="469605"/>
    <lineage>
        <taxon>Bacteria</taxon>
        <taxon>Fusobacteriati</taxon>
        <taxon>Fusobacteriota</taxon>
        <taxon>Fusobacteriia</taxon>
        <taxon>Fusobacteriales</taxon>
        <taxon>Fusobacteriaceae</taxon>
        <taxon>Fusobacterium</taxon>
    </lineage>
</organism>
<keyword evidence="2 6" id="KW-0963">Cytoplasm</keyword>
<evidence type="ECO:0000256" key="1">
    <source>
        <dbReference type="ARBA" id="ARBA00009741"/>
    </source>
</evidence>
<dbReference type="InterPro" id="IPR004498">
    <property type="entry name" value="Ribosomal_PrmA_MeTrfase"/>
</dbReference>
<evidence type="ECO:0000256" key="3">
    <source>
        <dbReference type="ARBA" id="ARBA00022603"/>
    </source>
</evidence>
<dbReference type="Proteomes" id="UP000002975">
    <property type="component" value="Unassembled WGS sequence"/>
</dbReference>
<evidence type="ECO:0000256" key="4">
    <source>
        <dbReference type="ARBA" id="ARBA00022679"/>
    </source>
</evidence>
<dbReference type="NCBIfam" id="TIGR00406">
    <property type="entry name" value="prmA"/>
    <property type="match status" value="1"/>
</dbReference>
<dbReference type="EMBL" id="GG657971">
    <property type="protein sequence ID" value="EFS20774.1"/>
    <property type="molecule type" value="Genomic_DNA"/>
</dbReference>
<evidence type="ECO:0000313" key="7">
    <source>
        <dbReference type="EMBL" id="EFS20774.1"/>
    </source>
</evidence>
<dbReference type="PANTHER" id="PTHR43648:SF1">
    <property type="entry name" value="ELECTRON TRANSFER FLAVOPROTEIN BETA SUBUNIT LYSINE METHYLTRANSFERASE"/>
    <property type="match status" value="1"/>
</dbReference>